<dbReference type="Proteomes" id="UP000447434">
    <property type="component" value="Chromosome 14"/>
</dbReference>
<sequence>MYNSQCQYVSCILDSGATNHISSCLSLYPCYYKIKPIRVNLPNGHKMTPSILGTIPLV</sequence>
<reference evidence="2" key="1">
    <citation type="journal article" date="2020" name="Nat. Commun.">
        <title>Genome sequence of the cluster root forming white lupin.</title>
        <authorList>
            <person name="Hufnagel B."/>
            <person name="Marques A."/>
            <person name="Soriano A."/>
            <person name="Marques L."/>
            <person name="Divol F."/>
            <person name="Doumas P."/>
            <person name="Sallet E."/>
            <person name="Mancinotti D."/>
            <person name="Carrere S."/>
            <person name="Marande W."/>
            <person name="Arribat S."/>
            <person name="Keller J."/>
            <person name="Huneau C."/>
            <person name="Blein T."/>
            <person name="Aime D."/>
            <person name="Laguerre M."/>
            <person name="Taylor J."/>
            <person name="Schubert V."/>
            <person name="Nelson M."/>
            <person name="Geu-Flores F."/>
            <person name="Crespi M."/>
            <person name="Gallardo-Guerrero K."/>
            <person name="Delaux P.-M."/>
            <person name="Salse J."/>
            <person name="Berges H."/>
            <person name="Guyot R."/>
            <person name="Gouzy J."/>
            <person name="Peret B."/>
        </authorList>
    </citation>
    <scope>NUCLEOTIDE SEQUENCE [LARGE SCALE GENOMIC DNA]</scope>
    <source>
        <strain evidence="2">cv. Amiga</strain>
    </source>
</reference>
<proteinExistence type="predicted"/>
<gene>
    <name evidence="1" type="ORF">Lalb_Chr14g0367021</name>
</gene>
<dbReference type="AlphaFoldDB" id="A0A6A4PF43"/>
<name>A0A6A4PF43_LUPAL</name>
<organism evidence="1 2">
    <name type="scientific">Lupinus albus</name>
    <name type="common">White lupine</name>
    <name type="synonym">Lupinus termis</name>
    <dbReference type="NCBI Taxonomy" id="3870"/>
    <lineage>
        <taxon>Eukaryota</taxon>
        <taxon>Viridiplantae</taxon>
        <taxon>Streptophyta</taxon>
        <taxon>Embryophyta</taxon>
        <taxon>Tracheophyta</taxon>
        <taxon>Spermatophyta</taxon>
        <taxon>Magnoliopsida</taxon>
        <taxon>eudicotyledons</taxon>
        <taxon>Gunneridae</taxon>
        <taxon>Pentapetalae</taxon>
        <taxon>rosids</taxon>
        <taxon>fabids</taxon>
        <taxon>Fabales</taxon>
        <taxon>Fabaceae</taxon>
        <taxon>Papilionoideae</taxon>
        <taxon>50 kb inversion clade</taxon>
        <taxon>genistoids sensu lato</taxon>
        <taxon>core genistoids</taxon>
        <taxon>Genisteae</taxon>
        <taxon>Lupinus</taxon>
    </lineage>
</organism>
<evidence type="ECO:0000313" key="2">
    <source>
        <dbReference type="Proteomes" id="UP000447434"/>
    </source>
</evidence>
<evidence type="ECO:0000313" key="1">
    <source>
        <dbReference type="EMBL" id="KAE9599877.1"/>
    </source>
</evidence>
<protein>
    <submittedName>
        <fullName evidence="1">Uncharacterized protein</fullName>
    </submittedName>
</protein>
<accession>A0A6A4PF43</accession>
<dbReference type="EMBL" id="WOCE01000014">
    <property type="protein sequence ID" value="KAE9599877.1"/>
    <property type="molecule type" value="Genomic_DNA"/>
</dbReference>
<comment type="caution">
    <text evidence="1">The sequence shown here is derived from an EMBL/GenBank/DDBJ whole genome shotgun (WGS) entry which is preliminary data.</text>
</comment>
<keyword evidence="2" id="KW-1185">Reference proteome</keyword>